<sequence>MKKVSYFCRAGLVGLAFVMGAVTPALAGQSGPARVVNNAAQETVTITPFEDGLRRNKYLVQTEGSRNYWYADGGSKNAGPGESGRETNQQDWCRVRYLYGDDVRIPACWDHFMYSSHLITGLDGTHYELWFSPSSLSYYKIRNQETGLWYAHDGSKNDGRVYTTKDDWCRIIFFHMNGIVKRPKECDAFAAAQVNAIAGNSGPEAQRQVLAYVKSMMGEEPKYNSRGEQSELAGRAENSALGLITMASEEGFSEAISQLAPGGRIEKLDFHRTSGFLANKSAPGTPTVKLRAAGAVSGIVVGAAVDYGIDKIKDEAGLRAQDANAGWIAAETVSTTVASTAISTAIMTACGASFNPVVAGVGFVVAGGVAAGQEIAKASEDTGIQFEDNYGSQLRYNRDLNSISDRIFAQNNPEGTFFWEPCAIEGERCEFTGLRSVRYGTAKLSADGQQMLADQVVDGAFVNGVDCTNAALGKDPAPGVVKKCYVGALNWDRRATYFVKDHLNPTIWFQIDSGRYCVVPNMDVMNAYGGTGQVRVVHKVELKGQNEGICPLPNGLYIVHGSPAIYYLTGEDKTGRGGLERQVGNRLCEFPDMQRFNEVGVDMSMVQGISDRADIFRSRKSMGACAPGQWVGATNNLSASDVGDRWAITRTPQNGNFTIVRMDSYAQNWEYIPGEAVRIGGSHDQAWVSQANGKVYRWTKSGWEHLPGKLAKDVGDGWIISDEATGGGYRIYYYDDMSKSWVEAGGAAVRIGGTRTDPWVVTSSNDVFQWVNGGWQMRPGIKAFDVGQGWALATSASNGSVVYKWNEKDKRWDWKPGGPHVAIGGTQEYPAIINQQREGHAVYSWR</sequence>
<keyword evidence="3" id="KW-1185">Reference proteome</keyword>
<protein>
    <submittedName>
        <fullName evidence="2">Uncharacterized protein</fullName>
    </submittedName>
</protein>
<dbReference type="RefSeq" id="WP_377378208.1">
    <property type="nucleotide sequence ID" value="NZ_JBHSSW010000009.1"/>
</dbReference>
<name>A0ABW1SAC2_9PROT</name>
<evidence type="ECO:0000256" key="1">
    <source>
        <dbReference type="SAM" id="SignalP"/>
    </source>
</evidence>
<dbReference type="Proteomes" id="UP001596303">
    <property type="component" value="Unassembled WGS sequence"/>
</dbReference>
<evidence type="ECO:0000313" key="2">
    <source>
        <dbReference type="EMBL" id="MFC6198183.1"/>
    </source>
</evidence>
<comment type="caution">
    <text evidence="2">The sequence shown here is derived from an EMBL/GenBank/DDBJ whole genome shotgun (WGS) entry which is preliminary data.</text>
</comment>
<feature type="chain" id="PRO_5045889444" evidence="1">
    <location>
        <begin position="28"/>
        <end position="846"/>
    </location>
</feature>
<keyword evidence="1" id="KW-0732">Signal</keyword>
<organism evidence="2 3">
    <name type="scientific">Ponticaulis profundi</name>
    <dbReference type="NCBI Taxonomy" id="2665222"/>
    <lineage>
        <taxon>Bacteria</taxon>
        <taxon>Pseudomonadati</taxon>
        <taxon>Pseudomonadota</taxon>
        <taxon>Alphaproteobacteria</taxon>
        <taxon>Hyphomonadales</taxon>
        <taxon>Hyphomonadaceae</taxon>
        <taxon>Ponticaulis</taxon>
    </lineage>
</organism>
<evidence type="ECO:0000313" key="3">
    <source>
        <dbReference type="Proteomes" id="UP001596303"/>
    </source>
</evidence>
<accession>A0ABW1SAC2</accession>
<gene>
    <name evidence="2" type="ORF">ACFQDM_08840</name>
</gene>
<dbReference type="EMBL" id="JBHSSW010000009">
    <property type="protein sequence ID" value="MFC6198183.1"/>
    <property type="molecule type" value="Genomic_DNA"/>
</dbReference>
<proteinExistence type="predicted"/>
<reference evidence="3" key="1">
    <citation type="journal article" date="2019" name="Int. J. Syst. Evol. Microbiol.">
        <title>The Global Catalogue of Microorganisms (GCM) 10K type strain sequencing project: providing services to taxonomists for standard genome sequencing and annotation.</title>
        <authorList>
            <consortium name="The Broad Institute Genomics Platform"/>
            <consortium name="The Broad Institute Genome Sequencing Center for Infectious Disease"/>
            <person name="Wu L."/>
            <person name="Ma J."/>
        </authorList>
    </citation>
    <scope>NUCLEOTIDE SEQUENCE [LARGE SCALE GENOMIC DNA]</scope>
    <source>
        <strain evidence="3">CGMCC-1.15741</strain>
    </source>
</reference>
<feature type="signal peptide" evidence="1">
    <location>
        <begin position="1"/>
        <end position="27"/>
    </location>
</feature>